<organism evidence="6 7">
    <name type="scientific">Lysinibacillus antri</name>
    <dbReference type="NCBI Taxonomy" id="2498145"/>
    <lineage>
        <taxon>Bacteria</taxon>
        <taxon>Bacillati</taxon>
        <taxon>Bacillota</taxon>
        <taxon>Bacilli</taxon>
        <taxon>Bacillales</taxon>
        <taxon>Bacillaceae</taxon>
        <taxon>Lysinibacillus</taxon>
    </lineage>
</organism>
<dbReference type="GO" id="GO:0071978">
    <property type="term" value="P:bacterial-type flagellum-dependent swarming motility"/>
    <property type="evidence" value="ECO:0007669"/>
    <property type="project" value="TreeGrafter"/>
</dbReference>
<sequence>MFKGFYTVASGMIAQQRKTEIITNNMANANTPGFKADQSTIRSFPDMLLSARGMTNIPTENGLNQSTSDQIGSLNAGVYLQETLANYMQGTIYETNLSTDFALINGAMPIDEESGKPGTIFFRLEHPEGGEAYTRNGNFTLDGQGYLVNGQGLYVLSNEGERIQLQNEDFQLSQDGNILVNGGQVATLGISFSANPDVLQKLDNGLFRTVDGAELPTAFGEDGVTFALQQSYLEGSNVDSAQSMTDLLTSYRAFEANQKVLQAYDRSMEKAVNEIGKV</sequence>
<dbReference type="Pfam" id="PF00460">
    <property type="entry name" value="Flg_bb_rod"/>
    <property type="match status" value="1"/>
</dbReference>
<evidence type="ECO:0000259" key="4">
    <source>
        <dbReference type="Pfam" id="PF06429"/>
    </source>
</evidence>
<comment type="subcellular location">
    <subcellularLocation>
        <location evidence="2">Bacterial flagellum basal body</location>
    </subcellularLocation>
</comment>
<evidence type="ECO:0000259" key="5">
    <source>
        <dbReference type="Pfam" id="PF22692"/>
    </source>
</evidence>
<dbReference type="Proteomes" id="UP000287910">
    <property type="component" value="Unassembled WGS sequence"/>
</dbReference>
<dbReference type="SUPFAM" id="SSF117143">
    <property type="entry name" value="Flagellar hook protein flgE"/>
    <property type="match status" value="1"/>
</dbReference>
<dbReference type="RefSeq" id="WP_126658923.1">
    <property type="nucleotide sequence ID" value="NZ_RYYR01000010.1"/>
</dbReference>
<protein>
    <submittedName>
        <fullName evidence="6">Flagellar hook-basal body protein</fullName>
    </submittedName>
</protein>
<dbReference type="InterPro" id="IPR020013">
    <property type="entry name" value="Flagellar_FlgE/F/G"/>
</dbReference>
<gene>
    <name evidence="6" type="ORF">EK386_09490</name>
</gene>
<comment type="similarity">
    <text evidence="1 2">Belongs to the flagella basal body rod proteins family.</text>
</comment>
<dbReference type="InterPro" id="IPR019776">
    <property type="entry name" value="Flagellar_basal_body_rod_CS"/>
</dbReference>
<keyword evidence="6" id="KW-0282">Flagellum</keyword>
<dbReference type="InterPro" id="IPR037925">
    <property type="entry name" value="FlgE/F/G-like"/>
</dbReference>
<dbReference type="PROSITE" id="PS00588">
    <property type="entry name" value="FLAGELLA_BB_ROD"/>
    <property type="match status" value="1"/>
</dbReference>
<dbReference type="EMBL" id="RYYR01000010">
    <property type="protein sequence ID" value="RUL53185.1"/>
    <property type="molecule type" value="Genomic_DNA"/>
</dbReference>
<comment type="caution">
    <text evidence="6">The sequence shown here is derived from an EMBL/GenBank/DDBJ whole genome shotgun (WGS) entry which is preliminary data.</text>
</comment>
<dbReference type="PANTHER" id="PTHR30435:SF19">
    <property type="entry name" value="FLAGELLAR BASAL-BODY ROD PROTEIN FLGG"/>
    <property type="match status" value="1"/>
</dbReference>
<evidence type="ECO:0000313" key="6">
    <source>
        <dbReference type="EMBL" id="RUL53185.1"/>
    </source>
</evidence>
<evidence type="ECO:0000256" key="1">
    <source>
        <dbReference type="ARBA" id="ARBA00009677"/>
    </source>
</evidence>
<dbReference type="InterPro" id="IPR010930">
    <property type="entry name" value="Flg_bb/hook_C_dom"/>
</dbReference>
<evidence type="ECO:0000313" key="7">
    <source>
        <dbReference type="Proteomes" id="UP000287910"/>
    </source>
</evidence>
<dbReference type="Pfam" id="PF06429">
    <property type="entry name" value="Flg_bbr_C"/>
    <property type="match status" value="1"/>
</dbReference>
<name>A0A432LC66_9BACI</name>
<keyword evidence="2" id="KW-0975">Bacterial flagellum</keyword>
<accession>A0A432LC66</accession>
<feature type="domain" description="Flagellar hook protein FlgE/F/G-like D1" evidence="5">
    <location>
        <begin position="118"/>
        <end position="179"/>
    </location>
</feature>
<dbReference type="PANTHER" id="PTHR30435">
    <property type="entry name" value="FLAGELLAR PROTEIN"/>
    <property type="match status" value="1"/>
</dbReference>
<reference evidence="6 7" key="1">
    <citation type="submission" date="2018-12" db="EMBL/GenBank/DDBJ databases">
        <title>Lysinibacillus antri sp. nov., isolated from a cave soil.</title>
        <authorList>
            <person name="Narsing Rao M.P."/>
            <person name="Zhang H."/>
            <person name="Dong Z.-Y."/>
            <person name="Niu X.-K."/>
            <person name="Zhang K."/>
            <person name="Fang B.-Z."/>
            <person name="Kang Y.-Q."/>
            <person name="Xiao M."/>
            <person name="Li W.-J."/>
        </authorList>
    </citation>
    <scope>NUCLEOTIDE SEQUENCE [LARGE SCALE GENOMIC DNA]</scope>
    <source>
        <strain evidence="6 7">SYSU K30002</strain>
    </source>
</reference>
<proteinExistence type="inferred from homology"/>
<keyword evidence="6" id="KW-0966">Cell projection</keyword>
<dbReference type="InterPro" id="IPR053967">
    <property type="entry name" value="LlgE_F_G-like_D1"/>
</dbReference>
<keyword evidence="7" id="KW-1185">Reference proteome</keyword>
<feature type="domain" description="Flagellar basal-body/hook protein C-terminal" evidence="4">
    <location>
        <begin position="229"/>
        <end position="273"/>
    </location>
</feature>
<dbReference type="GO" id="GO:0009425">
    <property type="term" value="C:bacterial-type flagellum basal body"/>
    <property type="evidence" value="ECO:0007669"/>
    <property type="project" value="UniProtKB-SubCell"/>
</dbReference>
<dbReference type="AlphaFoldDB" id="A0A432LC66"/>
<dbReference type="InterPro" id="IPR001444">
    <property type="entry name" value="Flag_bb_rod_N"/>
</dbReference>
<evidence type="ECO:0000256" key="2">
    <source>
        <dbReference type="RuleBase" id="RU362116"/>
    </source>
</evidence>
<keyword evidence="6" id="KW-0969">Cilium</keyword>
<evidence type="ECO:0000259" key="3">
    <source>
        <dbReference type="Pfam" id="PF00460"/>
    </source>
</evidence>
<feature type="domain" description="Flagellar basal body rod protein N-terminal" evidence="3">
    <location>
        <begin position="5"/>
        <end position="35"/>
    </location>
</feature>
<dbReference type="NCBIfam" id="TIGR03506">
    <property type="entry name" value="FlgEFG_subfam"/>
    <property type="match status" value="1"/>
</dbReference>
<dbReference type="Pfam" id="PF22692">
    <property type="entry name" value="LlgE_F_G_D1"/>
    <property type="match status" value="1"/>
</dbReference>